<sequence>MSDCSKIFCGEGGCVMQNNYPVCLCPIDLLPPDENLKCRKNKIYYNSSEIPNKSNISLIETSKIPTYMGRSPLELSVVVVLPTITFLIFITTILLKIFKKQIKNFNFDGIKHPTLHPRFEKLLSHFGSKKLNLELSKLAFMNANPNYMAQSTLNDDRNSLKIFNKDLIQIERKLGEGNFATVYKANILITKNKTITVAVKMLKDENDEKREMFISEAQVMSVFNHNNIIKLFGIYHNVLNEVNLVFEYMSYGDLNSILISNDSPSSLKPIIQLNPNHLLDFSIQICSGMEYLSKLKYIHRDLATRNCLISKKHIAKIADFGLSRHTDVQNYYRINKNVMLPIRWMSYESICHGIFDLDSDIWSFGILLWEMYSFGRNPYTGKNNEEVVEIIRKGESFNYLTLPNNEEINNIIEQSLHRVPSNRGSFTLHLKKLRSIAKLTYININ</sequence>
<dbReference type="AlphaFoldDB" id="A0A177AUZ4"/>
<feature type="domain" description="Protein kinase" evidence="12">
    <location>
        <begin position="168"/>
        <end position="442"/>
    </location>
</feature>
<dbReference type="SUPFAM" id="SSF56112">
    <property type="entry name" value="Protein kinase-like (PK-like)"/>
    <property type="match status" value="1"/>
</dbReference>
<keyword evidence="14" id="KW-1185">Reference proteome</keyword>
<dbReference type="GO" id="GO:0005524">
    <property type="term" value="F:ATP binding"/>
    <property type="evidence" value="ECO:0007669"/>
    <property type="project" value="UniProtKB-UniRule"/>
</dbReference>
<dbReference type="InterPro" id="IPR017441">
    <property type="entry name" value="Protein_kinase_ATP_BS"/>
</dbReference>
<keyword evidence="7 11" id="KW-0472">Membrane</keyword>
<dbReference type="OrthoDB" id="3256376at2759"/>
<evidence type="ECO:0000313" key="13">
    <source>
        <dbReference type="EMBL" id="OAF65806.1"/>
    </source>
</evidence>
<keyword evidence="11" id="KW-1133">Transmembrane helix</keyword>
<dbReference type="Pfam" id="PF07714">
    <property type="entry name" value="PK_Tyr_Ser-Thr"/>
    <property type="match status" value="1"/>
</dbReference>
<keyword evidence="8" id="KW-0829">Tyrosine-protein kinase</keyword>
<evidence type="ECO:0000256" key="9">
    <source>
        <dbReference type="ARBA" id="ARBA00051243"/>
    </source>
</evidence>
<evidence type="ECO:0000256" key="3">
    <source>
        <dbReference type="ARBA" id="ARBA00022679"/>
    </source>
</evidence>
<evidence type="ECO:0000259" key="12">
    <source>
        <dbReference type="PROSITE" id="PS50011"/>
    </source>
</evidence>
<evidence type="ECO:0000256" key="7">
    <source>
        <dbReference type="ARBA" id="ARBA00023136"/>
    </source>
</evidence>
<dbReference type="GO" id="GO:0030182">
    <property type="term" value="P:neuron differentiation"/>
    <property type="evidence" value="ECO:0007669"/>
    <property type="project" value="UniProtKB-ARBA"/>
</dbReference>
<keyword evidence="11" id="KW-0812">Transmembrane</keyword>
<evidence type="ECO:0000256" key="10">
    <source>
        <dbReference type="PROSITE-ProRule" id="PRU10141"/>
    </source>
</evidence>
<dbReference type="EMBL" id="LWCA01001140">
    <property type="protein sequence ID" value="OAF65806.1"/>
    <property type="molecule type" value="Genomic_DNA"/>
</dbReference>
<evidence type="ECO:0000256" key="11">
    <source>
        <dbReference type="SAM" id="Phobius"/>
    </source>
</evidence>
<dbReference type="InterPro" id="IPR020635">
    <property type="entry name" value="Tyr_kinase_cat_dom"/>
</dbReference>
<dbReference type="CDD" id="cd00192">
    <property type="entry name" value="PTKc"/>
    <property type="match status" value="1"/>
</dbReference>
<dbReference type="GO" id="GO:0048468">
    <property type="term" value="P:cell development"/>
    <property type="evidence" value="ECO:0007669"/>
    <property type="project" value="UniProtKB-ARBA"/>
</dbReference>
<dbReference type="InterPro" id="IPR008266">
    <property type="entry name" value="Tyr_kinase_AS"/>
</dbReference>
<dbReference type="Proteomes" id="UP000078046">
    <property type="component" value="Unassembled WGS sequence"/>
</dbReference>
<feature type="transmembrane region" description="Helical" evidence="11">
    <location>
        <begin position="75"/>
        <end position="95"/>
    </location>
</feature>
<feature type="binding site" evidence="10">
    <location>
        <position position="200"/>
    </location>
    <ligand>
        <name>ATP</name>
        <dbReference type="ChEBI" id="CHEBI:30616"/>
    </ligand>
</feature>
<dbReference type="SMART" id="SM00219">
    <property type="entry name" value="TyrKc"/>
    <property type="match status" value="1"/>
</dbReference>
<organism evidence="13 14">
    <name type="scientific">Intoshia linei</name>
    <dbReference type="NCBI Taxonomy" id="1819745"/>
    <lineage>
        <taxon>Eukaryota</taxon>
        <taxon>Metazoa</taxon>
        <taxon>Spiralia</taxon>
        <taxon>Lophotrochozoa</taxon>
        <taxon>Mesozoa</taxon>
        <taxon>Orthonectida</taxon>
        <taxon>Rhopaluridae</taxon>
        <taxon>Intoshia</taxon>
    </lineage>
</organism>
<evidence type="ECO:0000256" key="4">
    <source>
        <dbReference type="ARBA" id="ARBA00022741"/>
    </source>
</evidence>
<evidence type="ECO:0000313" key="14">
    <source>
        <dbReference type="Proteomes" id="UP000078046"/>
    </source>
</evidence>
<dbReference type="PROSITE" id="PS50011">
    <property type="entry name" value="PROTEIN_KINASE_DOM"/>
    <property type="match status" value="1"/>
</dbReference>
<dbReference type="GO" id="GO:0050793">
    <property type="term" value="P:regulation of developmental process"/>
    <property type="evidence" value="ECO:0007669"/>
    <property type="project" value="UniProtKB-ARBA"/>
</dbReference>
<reference evidence="13 14" key="1">
    <citation type="submission" date="2016-04" db="EMBL/GenBank/DDBJ databases">
        <title>The genome of Intoshia linei affirms orthonectids as highly simplified spiralians.</title>
        <authorList>
            <person name="Mikhailov K.V."/>
            <person name="Slusarev G.S."/>
            <person name="Nikitin M.A."/>
            <person name="Logacheva M.D."/>
            <person name="Penin A."/>
            <person name="Aleoshin V."/>
            <person name="Panchin Y.V."/>
        </authorList>
    </citation>
    <scope>NUCLEOTIDE SEQUENCE [LARGE SCALE GENOMIC DNA]</scope>
    <source>
        <strain evidence="13">Intl2013</strain>
        <tissue evidence="13">Whole animal</tissue>
    </source>
</reference>
<proteinExistence type="predicted"/>
<dbReference type="Gene3D" id="1.10.510.10">
    <property type="entry name" value="Transferase(Phosphotransferase) domain 1"/>
    <property type="match status" value="1"/>
</dbReference>
<dbReference type="PROSITE" id="PS00107">
    <property type="entry name" value="PROTEIN_KINASE_ATP"/>
    <property type="match status" value="1"/>
</dbReference>
<comment type="catalytic activity">
    <reaction evidence="9">
        <text>L-tyrosyl-[protein] + ATP = O-phospho-L-tyrosyl-[protein] + ADP + H(+)</text>
        <dbReference type="Rhea" id="RHEA:10596"/>
        <dbReference type="Rhea" id="RHEA-COMP:10136"/>
        <dbReference type="Rhea" id="RHEA-COMP:20101"/>
        <dbReference type="ChEBI" id="CHEBI:15378"/>
        <dbReference type="ChEBI" id="CHEBI:30616"/>
        <dbReference type="ChEBI" id="CHEBI:46858"/>
        <dbReference type="ChEBI" id="CHEBI:61978"/>
        <dbReference type="ChEBI" id="CHEBI:456216"/>
        <dbReference type="EC" id="2.7.10.1"/>
    </reaction>
</comment>
<dbReference type="FunFam" id="1.10.510.10:FF:001512">
    <property type="entry name" value="Receptor tyrosine-protein kinase erbB-2"/>
    <property type="match status" value="1"/>
</dbReference>
<comment type="subcellular location">
    <subcellularLocation>
        <location evidence="2">Endomembrane system</location>
    </subcellularLocation>
    <subcellularLocation>
        <location evidence="1">Membrane</location>
        <topology evidence="1">Single-pass membrane protein</topology>
    </subcellularLocation>
</comment>
<dbReference type="PROSITE" id="PS00109">
    <property type="entry name" value="PROTEIN_KINASE_TYR"/>
    <property type="match status" value="1"/>
</dbReference>
<keyword evidence="6 10" id="KW-0067">ATP-binding</keyword>
<dbReference type="InterPro" id="IPR001245">
    <property type="entry name" value="Ser-Thr/Tyr_kinase_cat_dom"/>
</dbReference>
<dbReference type="PRINTS" id="PR00109">
    <property type="entry name" value="TYRKINASE"/>
</dbReference>
<protein>
    <recommendedName>
        <fullName evidence="12">Protein kinase domain-containing protein</fullName>
    </recommendedName>
</protein>
<dbReference type="InterPro" id="IPR011009">
    <property type="entry name" value="Kinase-like_dom_sf"/>
</dbReference>
<name>A0A177AUZ4_9BILA</name>
<evidence type="ECO:0000256" key="8">
    <source>
        <dbReference type="ARBA" id="ARBA00023137"/>
    </source>
</evidence>
<dbReference type="GO" id="GO:0007169">
    <property type="term" value="P:cell surface receptor protein tyrosine kinase signaling pathway"/>
    <property type="evidence" value="ECO:0007669"/>
    <property type="project" value="TreeGrafter"/>
</dbReference>
<dbReference type="GO" id="GO:0043235">
    <property type="term" value="C:receptor complex"/>
    <property type="evidence" value="ECO:0007669"/>
    <property type="project" value="TreeGrafter"/>
</dbReference>
<evidence type="ECO:0000256" key="1">
    <source>
        <dbReference type="ARBA" id="ARBA00004167"/>
    </source>
</evidence>
<evidence type="ECO:0000256" key="2">
    <source>
        <dbReference type="ARBA" id="ARBA00004308"/>
    </source>
</evidence>
<dbReference type="GO" id="GO:0012505">
    <property type="term" value="C:endomembrane system"/>
    <property type="evidence" value="ECO:0007669"/>
    <property type="project" value="UniProtKB-SubCell"/>
</dbReference>
<dbReference type="GO" id="GO:0004714">
    <property type="term" value="F:transmembrane receptor protein tyrosine kinase activity"/>
    <property type="evidence" value="ECO:0007669"/>
    <property type="project" value="UniProtKB-EC"/>
</dbReference>
<dbReference type="GO" id="GO:0005886">
    <property type="term" value="C:plasma membrane"/>
    <property type="evidence" value="ECO:0007669"/>
    <property type="project" value="TreeGrafter"/>
</dbReference>
<keyword evidence="4 10" id="KW-0547">Nucleotide-binding</keyword>
<accession>A0A177AUZ4</accession>
<keyword evidence="5" id="KW-0418">Kinase</keyword>
<comment type="caution">
    <text evidence="13">The sequence shown here is derived from an EMBL/GenBank/DDBJ whole genome shotgun (WGS) entry which is preliminary data.</text>
</comment>
<evidence type="ECO:0000256" key="6">
    <source>
        <dbReference type="ARBA" id="ARBA00022840"/>
    </source>
</evidence>
<gene>
    <name evidence="13" type="ORF">A3Q56_06477</name>
</gene>
<dbReference type="PANTHER" id="PTHR24416:SF611">
    <property type="entry name" value="TYROSINE-PROTEIN KINASE TRANSMEMBRANE RECEPTOR ROR"/>
    <property type="match status" value="1"/>
</dbReference>
<dbReference type="PANTHER" id="PTHR24416">
    <property type="entry name" value="TYROSINE-PROTEIN KINASE RECEPTOR"/>
    <property type="match status" value="1"/>
</dbReference>
<dbReference type="InterPro" id="IPR050122">
    <property type="entry name" value="RTK"/>
</dbReference>
<dbReference type="InterPro" id="IPR000719">
    <property type="entry name" value="Prot_kinase_dom"/>
</dbReference>
<evidence type="ECO:0000256" key="5">
    <source>
        <dbReference type="ARBA" id="ARBA00022777"/>
    </source>
</evidence>
<keyword evidence="3" id="KW-0808">Transferase</keyword>